<sequence>DINNTVTDPSIQEIIDSNCEFFVSNNDIIPERYCIHEYIWQTFSWYLAWSTGNNDN</sequence>
<proteinExistence type="predicted"/>
<evidence type="ECO:0000313" key="2">
    <source>
        <dbReference type="Proteomes" id="UP000789405"/>
    </source>
</evidence>
<protein>
    <submittedName>
        <fullName evidence="1">18640_t:CDS:1</fullName>
    </submittedName>
</protein>
<dbReference type="Proteomes" id="UP000789405">
    <property type="component" value="Unassembled WGS sequence"/>
</dbReference>
<gene>
    <name evidence="1" type="ORF">DERYTH_LOCUS9330</name>
</gene>
<comment type="caution">
    <text evidence="1">The sequence shown here is derived from an EMBL/GenBank/DDBJ whole genome shotgun (WGS) entry which is preliminary data.</text>
</comment>
<reference evidence="1" key="1">
    <citation type="submission" date="2021-06" db="EMBL/GenBank/DDBJ databases">
        <authorList>
            <person name="Kallberg Y."/>
            <person name="Tangrot J."/>
            <person name="Rosling A."/>
        </authorList>
    </citation>
    <scope>NUCLEOTIDE SEQUENCE</scope>
    <source>
        <strain evidence="1">MA453B</strain>
    </source>
</reference>
<dbReference type="EMBL" id="CAJVPY010005066">
    <property type="protein sequence ID" value="CAG8634640.1"/>
    <property type="molecule type" value="Genomic_DNA"/>
</dbReference>
<name>A0A9N9GXX7_9GLOM</name>
<dbReference type="OrthoDB" id="2451484at2759"/>
<accession>A0A9N9GXX7</accession>
<feature type="non-terminal residue" evidence="1">
    <location>
        <position position="1"/>
    </location>
</feature>
<evidence type="ECO:0000313" key="1">
    <source>
        <dbReference type="EMBL" id="CAG8634640.1"/>
    </source>
</evidence>
<keyword evidence="2" id="KW-1185">Reference proteome</keyword>
<organism evidence="1 2">
    <name type="scientific">Dentiscutata erythropus</name>
    <dbReference type="NCBI Taxonomy" id="1348616"/>
    <lineage>
        <taxon>Eukaryota</taxon>
        <taxon>Fungi</taxon>
        <taxon>Fungi incertae sedis</taxon>
        <taxon>Mucoromycota</taxon>
        <taxon>Glomeromycotina</taxon>
        <taxon>Glomeromycetes</taxon>
        <taxon>Diversisporales</taxon>
        <taxon>Gigasporaceae</taxon>
        <taxon>Dentiscutata</taxon>
    </lineage>
</organism>
<dbReference type="AlphaFoldDB" id="A0A9N9GXX7"/>